<evidence type="ECO:0000313" key="2">
    <source>
        <dbReference type="EMBL" id="NJQ04649.1"/>
    </source>
</evidence>
<reference evidence="2 3" key="1">
    <citation type="submission" date="2020-03" db="EMBL/GenBank/DDBJ databases">
        <title>Draft genome of Streptomyces sp. ventii, isolated from the Axial Seamount in the Pacific Ocean, and resequencing of the two type strains Streptomyces lonarensis strain NCL 716 and Streptomyces bohaiensis strain 11A07.</title>
        <authorList>
            <person name="Loughran R.M."/>
            <person name="Pfannmuller K.M."/>
            <person name="Wasson B.J."/>
            <person name="Deadmond M.C."/>
            <person name="Paddock B.E."/>
            <person name="Koyack M.J."/>
            <person name="Gallegos D.A."/>
            <person name="Mitchell E.A."/>
            <person name="Ushijima B."/>
            <person name="Saw J.H."/>
            <person name="Mcphail K.L."/>
            <person name="Videau P."/>
        </authorList>
    </citation>
    <scope>NUCLEOTIDE SEQUENCE [LARGE SCALE GENOMIC DNA]</scope>
    <source>
        <strain evidence="2 3">NCL716</strain>
    </source>
</reference>
<organism evidence="2 3">
    <name type="scientific">Streptomyces lonarensis</name>
    <dbReference type="NCBI Taxonomy" id="700599"/>
    <lineage>
        <taxon>Bacteria</taxon>
        <taxon>Bacillati</taxon>
        <taxon>Actinomycetota</taxon>
        <taxon>Actinomycetes</taxon>
        <taxon>Kitasatosporales</taxon>
        <taxon>Streptomycetaceae</taxon>
        <taxon>Streptomyces</taxon>
    </lineage>
</organism>
<dbReference type="RefSeq" id="WP_167967949.1">
    <property type="nucleotide sequence ID" value="NZ_BHZG01000309.1"/>
</dbReference>
<comment type="caution">
    <text evidence="2">The sequence shown here is derived from an EMBL/GenBank/DDBJ whole genome shotgun (WGS) entry which is preliminary data.</text>
</comment>
<keyword evidence="1" id="KW-0812">Transmembrane</keyword>
<feature type="transmembrane region" description="Helical" evidence="1">
    <location>
        <begin position="36"/>
        <end position="57"/>
    </location>
</feature>
<dbReference type="AlphaFoldDB" id="A0A7X6HXZ6"/>
<dbReference type="EMBL" id="JAAVJD010000011">
    <property type="protein sequence ID" value="NJQ04649.1"/>
    <property type="molecule type" value="Genomic_DNA"/>
</dbReference>
<evidence type="ECO:0000256" key="1">
    <source>
        <dbReference type="SAM" id="Phobius"/>
    </source>
</evidence>
<protein>
    <submittedName>
        <fullName evidence="2">Uncharacterized protein</fullName>
    </submittedName>
</protein>
<keyword evidence="1" id="KW-1133">Transmembrane helix</keyword>
<name>A0A7X6HXZ6_9ACTN</name>
<accession>A0A7X6HXZ6</accession>
<evidence type="ECO:0000313" key="3">
    <source>
        <dbReference type="Proteomes" id="UP000578686"/>
    </source>
</evidence>
<sequence>MRHSTGFSHPAIGYLQAALRTRLQRARAEEDRGASAIEWVVIAAVVVGIVLAVGFVISSALTSKATDVQNCIAGATDQSGSC</sequence>
<gene>
    <name evidence="2" type="ORF">HCN56_03390</name>
</gene>
<proteinExistence type="predicted"/>
<keyword evidence="3" id="KW-1185">Reference proteome</keyword>
<keyword evidence="1" id="KW-0472">Membrane</keyword>
<dbReference type="Proteomes" id="UP000578686">
    <property type="component" value="Unassembled WGS sequence"/>
</dbReference>